<accession>A0A4P6UYD6</accession>
<evidence type="ECO:0000313" key="1">
    <source>
        <dbReference type="EMBL" id="QBK29493.1"/>
    </source>
</evidence>
<reference evidence="1 2" key="1">
    <citation type="journal article" date="2017" name="Int. J. Syst. Evol. Microbiol.">
        <title>Roseitalea porphyridii gen. nov., sp. nov., isolated from a red alga, and reclassification of Hoeflea suaedae Chung et al. 2013 as Pseudohoeflea suaedae gen. nov., comb. nov.</title>
        <authorList>
            <person name="Hyeon J.W."/>
            <person name="Jeong S.E."/>
            <person name="Baek K."/>
            <person name="Jeon C.O."/>
        </authorList>
    </citation>
    <scope>NUCLEOTIDE SEQUENCE [LARGE SCALE GENOMIC DNA]</scope>
    <source>
        <strain evidence="1 2">MA7-20</strain>
    </source>
</reference>
<dbReference type="EMBL" id="CP036532">
    <property type="protein sequence ID" value="QBK29493.1"/>
    <property type="molecule type" value="Genomic_DNA"/>
</dbReference>
<organism evidence="1 2">
    <name type="scientific">Roseitalea porphyridii</name>
    <dbReference type="NCBI Taxonomy" id="1852022"/>
    <lineage>
        <taxon>Bacteria</taxon>
        <taxon>Pseudomonadati</taxon>
        <taxon>Pseudomonadota</taxon>
        <taxon>Alphaproteobacteria</taxon>
        <taxon>Hyphomicrobiales</taxon>
        <taxon>Ahrensiaceae</taxon>
        <taxon>Roseitalea</taxon>
    </lineage>
</organism>
<dbReference type="InterPro" id="IPR018661">
    <property type="entry name" value="DUF2093"/>
</dbReference>
<dbReference type="OrthoDB" id="9801906at2"/>
<sequence length="76" mass="8438">MNIHDIPSANEARIRFLDADFRVVTPGTFVRCAITGKPIPIDELKYWSVARQEAYVDVHASLEAERQAGALPSKPS</sequence>
<proteinExistence type="predicted"/>
<evidence type="ECO:0000313" key="2">
    <source>
        <dbReference type="Proteomes" id="UP000293719"/>
    </source>
</evidence>
<gene>
    <name evidence="1" type="ORF">E0E05_02095</name>
</gene>
<dbReference type="KEGG" id="rpod:E0E05_02095"/>
<dbReference type="Pfam" id="PF09866">
    <property type="entry name" value="DUF2093"/>
    <property type="match status" value="1"/>
</dbReference>
<dbReference type="Proteomes" id="UP000293719">
    <property type="component" value="Chromosome"/>
</dbReference>
<dbReference type="AlphaFoldDB" id="A0A4P6UYD6"/>
<protein>
    <submittedName>
        <fullName evidence="1">DUF2093 domain-containing protein</fullName>
    </submittedName>
</protein>
<keyword evidence="2" id="KW-1185">Reference proteome</keyword>
<name>A0A4P6UYD6_9HYPH</name>